<comment type="caution">
    <text evidence="1">The sequence shown here is derived from an EMBL/GenBank/DDBJ whole genome shotgun (WGS) entry which is preliminary data.</text>
</comment>
<evidence type="ECO:0000313" key="2">
    <source>
        <dbReference type="Proteomes" id="UP001056778"/>
    </source>
</evidence>
<accession>A0ACB9SMC6</accession>
<keyword evidence="1" id="KW-0675">Receptor</keyword>
<organism evidence="1 2">
    <name type="scientific">Holotrichia oblita</name>
    <name type="common">Chafer beetle</name>
    <dbReference type="NCBI Taxonomy" id="644536"/>
    <lineage>
        <taxon>Eukaryota</taxon>
        <taxon>Metazoa</taxon>
        <taxon>Ecdysozoa</taxon>
        <taxon>Arthropoda</taxon>
        <taxon>Hexapoda</taxon>
        <taxon>Insecta</taxon>
        <taxon>Pterygota</taxon>
        <taxon>Neoptera</taxon>
        <taxon>Endopterygota</taxon>
        <taxon>Coleoptera</taxon>
        <taxon>Polyphaga</taxon>
        <taxon>Scarabaeiformia</taxon>
        <taxon>Scarabaeidae</taxon>
        <taxon>Melolonthinae</taxon>
        <taxon>Holotrichia</taxon>
    </lineage>
</organism>
<name>A0ACB9SMC6_HOLOL</name>
<dbReference type="EMBL" id="CM043022">
    <property type="protein sequence ID" value="KAI4456355.1"/>
    <property type="molecule type" value="Genomic_DNA"/>
</dbReference>
<proteinExistence type="predicted"/>
<evidence type="ECO:0000313" key="1">
    <source>
        <dbReference type="EMBL" id="KAI4456355.1"/>
    </source>
</evidence>
<keyword evidence="2" id="KW-1185">Reference proteome</keyword>
<protein>
    <submittedName>
        <fullName evidence="1">Invertebrate gustatory receptor</fullName>
    </submittedName>
</protein>
<gene>
    <name evidence="1" type="ORF">MML48_8g00019847</name>
</gene>
<dbReference type="Proteomes" id="UP001056778">
    <property type="component" value="Chromosome 8"/>
</dbReference>
<sequence length="198" mass="22755">MLKFVRKMEQVDQNLNVSEGMKPRSTNSIQEHRMVTSYRRAHLLLSECIDLMNDVFGIQILFITMLIVTFIVQAVNTAISYGNSTGEDETETYELILVCVWNTSLFITFAIMLASSCEQTIEEMNESQRICHKLLAELPVRLSSMQEILREELYVFANQIDHLNVQFTASGFFNVNHTLLLTIFGSIASYIIILIQFR</sequence>
<reference evidence="1" key="1">
    <citation type="submission" date="2022-04" db="EMBL/GenBank/DDBJ databases">
        <title>Chromosome-scale genome assembly of Holotrichia oblita Faldermann.</title>
        <authorList>
            <person name="Rongchong L."/>
        </authorList>
    </citation>
    <scope>NUCLEOTIDE SEQUENCE</scope>
    <source>
        <strain evidence="1">81SQS9</strain>
    </source>
</reference>